<keyword evidence="2" id="KW-1185">Reference proteome</keyword>
<evidence type="ECO:0000313" key="1">
    <source>
        <dbReference type="EMBL" id="OSX80248.1"/>
    </source>
</evidence>
<organism evidence="1 2">
    <name type="scientific">Porphyra umbilicalis</name>
    <name type="common">Purple laver</name>
    <name type="synonym">Red alga</name>
    <dbReference type="NCBI Taxonomy" id="2786"/>
    <lineage>
        <taxon>Eukaryota</taxon>
        <taxon>Rhodophyta</taxon>
        <taxon>Bangiophyceae</taxon>
        <taxon>Bangiales</taxon>
        <taxon>Bangiaceae</taxon>
        <taxon>Porphyra</taxon>
    </lineage>
</organism>
<sequence>MDSCGDSDDEAFFVNMHLAAAVASEKGHAQGPLREGHRALGSFERVRAAYGPLCHRAVRMSEPCFFLLVDTLRPYLSTSPHALSPPLLLFLDLRYYAGGSYLDVCAVSGVSSSAFYEAVWTFTDAVLGTPDTAAPSA</sequence>
<evidence type="ECO:0000313" key="2">
    <source>
        <dbReference type="Proteomes" id="UP000218209"/>
    </source>
</evidence>
<reference evidence="1 2" key="1">
    <citation type="submission" date="2017-03" db="EMBL/GenBank/DDBJ databases">
        <title>WGS assembly of Porphyra umbilicalis.</title>
        <authorList>
            <person name="Brawley S.H."/>
            <person name="Blouin N.A."/>
            <person name="Ficko-Blean E."/>
            <person name="Wheeler G.L."/>
            <person name="Lohr M."/>
            <person name="Goodson H.V."/>
            <person name="Jenkins J.W."/>
            <person name="Blaby-Haas C.E."/>
            <person name="Helliwell K.E."/>
            <person name="Chan C."/>
            <person name="Marriage T."/>
            <person name="Bhattacharya D."/>
            <person name="Klein A.S."/>
            <person name="Badis Y."/>
            <person name="Brodie J."/>
            <person name="Cao Y."/>
            <person name="Collen J."/>
            <person name="Dittami S.M."/>
            <person name="Gachon C.M."/>
            <person name="Green B.R."/>
            <person name="Karpowicz S."/>
            <person name="Kim J.W."/>
            <person name="Kudahl U."/>
            <person name="Lin S."/>
            <person name="Michel G."/>
            <person name="Mittag M."/>
            <person name="Olson B.J."/>
            <person name="Pangilinan J."/>
            <person name="Peng Y."/>
            <person name="Qiu H."/>
            <person name="Shu S."/>
            <person name="Singer J.T."/>
            <person name="Smith A.G."/>
            <person name="Sprecher B.N."/>
            <person name="Wagner V."/>
            <person name="Wang W."/>
            <person name="Wang Z.-Y."/>
            <person name="Yan J."/>
            <person name="Yarish C."/>
            <person name="Zoeuner-Riek S."/>
            <person name="Zhuang Y."/>
            <person name="Zou Y."/>
            <person name="Lindquist E.A."/>
            <person name="Grimwood J."/>
            <person name="Barry K."/>
            <person name="Rokhsar D.S."/>
            <person name="Schmutz J."/>
            <person name="Stiller J.W."/>
            <person name="Grossman A.R."/>
            <person name="Prochnik S.E."/>
        </authorList>
    </citation>
    <scope>NUCLEOTIDE SEQUENCE [LARGE SCALE GENOMIC DNA]</scope>
    <source>
        <strain evidence="1">4086291</strain>
    </source>
</reference>
<proteinExistence type="predicted"/>
<gene>
    <name evidence="1" type="ORF">BU14_0056s0031</name>
</gene>
<name>A0A1X6PHP5_PORUM</name>
<protein>
    <submittedName>
        <fullName evidence="1">Uncharacterized protein</fullName>
    </submittedName>
</protein>
<accession>A0A1X6PHP5</accession>
<dbReference type="Proteomes" id="UP000218209">
    <property type="component" value="Unassembled WGS sequence"/>
</dbReference>
<dbReference type="AlphaFoldDB" id="A0A1X6PHP5"/>
<dbReference type="EMBL" id="KV918778">
    <property type="protein sequence ID" value="OSX80248.1"/>
    <property type="molecule type" value="Genomic_DNA"/>
</dbReference>